<accession>A0AAV0JQ91</accession>
<proteinExistence type="predicted"/>
<name>A0AAV0JQ91_9ROSI</name>
<dbReference type="EMBL" id="CAMGYJ010000005">
    <property type="protein sequence ID" value="CAI0411439.1"/>
    <property type="molecule type" value="Genomic_DNA"/>
</dbReference>
<sequence>MADNSLLYYNSFSLKLIIDKRANKVLCAEAGKDFVDFLFNFLTMPLGSVFRLLKDQLPAPGCVRELAASIENLSQHCFQDFQTKDYLVTKLRGETHVAKVPLLPVSPNRSLKRTIYCCSDKLHSPPRCAQVSSSGRSPRRCSCSLQVSFTDTMGWCREADFVKGEQRYLVKDDLSVLHFDYSIMSGLSLLPTEFSVKDFGVVEERSVRIGLNEGLELLKAFMHNKSALTTVFLGKKETIVDKSSN</sequence>
<gene>
    <name evidence="1" type="ORF">LITE_LOCUS15167</name>
</gene>
<dbReference type="AlphaFoldDB" id="A0AAV0JQ91"/>
<organism evidence="1 2">
    <name type="scientific">Linum tenue</name>
    <dbReference type="NCBI Taxonomy" id="586396"/>
    <lineage>
        <taxon>Eukaryota</taxon>
        <taxon>Viridiplantae</taxon>
        <taxon>Streptophyta</taxon>
        <taxon>Embryophyta</taxon>
        <taxon>Tracheophyta</taxon>
        <taxon>Spermatophyta</taxon>
        <taxon>Magnoliopsida</taxon>
        <taxon>eudicotyledons</taxon>
        <taxon>Gunneridae</taxon>
        <taxon>Pentapetalae</taxon>
        <taxon>rosids</taxon>
        <taxon>fabids</taxon>
        <taxon>Malpighiales</taxon>
        <taxon>Linaceae</taxon>
        <taxon>Linum</taxon>
    </lineage>
</organism>
<dbReference type="Pfam" id="PF05056">
    <property type="entry name" value="DUF674"/>
    <property type="match status" value="1"/>
</dbReference>
<evidence type="ECO:0000313" key="1">
    <source>
        <dbReference type="EMBL" id="CAI0411439.1"/>
    </source>
</evidence>
<protein>
    <recommendedName>
        <fullName evidence="3">DUF674 family protein</fullName>
    </recommendedName>
</protein>
<dbReference type="Proteomes" id="UP001154282">
    <property type="component" value="Unassembled WGS sequence"/>
</dbReference>
<dbReference type="PANTHER" id="PTHR33103:SF19">
    <property type="entry name" value="OS09G0544700 PROTEIN"/>
    <property type="match status" value="1"/>
</dbReference>
<dbReference type="PANTHER" id="PTHR33103">
    <property type="entry name" value="OS01G0153900 PROTEIN"/>
    <property type="match status" value="1"/>
</dbReference>
<reference evidence="1" key="1">
    <citation type="submission" date="2022-08" db="EMBL/GenBank/DDBJ databases">
        <authorList>
            <person name="Gutierrez-Valencia J."/>
        </authorList>
    </citation>
    <scope>NUCLEOTIDE SEQUENCE</scope>
</reference>
<evidence type="ECO:0000313" key="2">
    <source>
        <dbReference type="Proteomes" id="UP001154282"/>
    </source>
</evidence>
<dbReference type="InterPro" id="IPR007750">
    <property type="entry name" value="DUF674"/>
</dbReference>
<keyword evidence="2" id="KW-1185">Reference proteome</keyword>
<evidence type="ECO:0008006" key="3">
    <source>
        <dbReference type="Google" id="ProtNLM"/>
    </source>
</evidence>
<comment type="caution">
    <text evidence="1">The sequence shown here is derived from an EMBL/GenBank/DDBJ whole genome shotgun (WGS) entry which is preliminary data.</text>
</comment>